<reference evidence="1 2" key="1">
    <citation type="journal article" date="2008" name="Nature">
        <title>The genome of the model beetle and pest Tribolium castaneum.</title>
        <authorList>
            <consortium name="Tribolium Genome Sequencing Consortium"/>
            <person name="Richards S."/>
            <person name="Gibbs R.A."/>
            <person name="Weinstock G.M."/>
            <person name="Brown S.J."/>
            <person name="Denell R."/>
            <person name="Beeman R.W."/>
            <person name="Gibbs R."/>
            <person name="Beeman R.W."/>
            <person name="Brown S.J."/>
            <person name="Bucher G."/>
            <person name="Friedrich M."/>
            <person name="Grimmelikhuijzen C.J."/>
            <person name="Klingler M."/>
            <person name="Lorenzen M."/>
            <person name="Richards S."/>
            <person name="Roth S."/>
            <person name="Schroder R."/>
            <person name="Tautz D."/>
            <person name="Zdobnov E.M."/>
            <person name="Muzny D."/>
            <person name="Gibbs R.A."/>
            <person name="Weinstock G.M."/>
            <person name="Attaway T."/>
            <person name="Bell S."/>
            <person name="Buhay C.J."/>
            <person name="Chandrabose M.N."/>
            <person name="Chavez D."/>
            <person name="Clerk-Blankenburg K.P."/>
            <person name="Cree A."/>
            <person name="Dao M."/>
            <person name="Davis C."/>
            <person name="Chacko J."/>
            <person name="Dinh H."/>
            <person name="Dugan-Rocha S."/>
            <person name="Fowler G."/>
            <person name="Garner T.T."/>
            <person name="Garnes J."/>
            <person name="Gnirke A."/>
            <person name="Hawes A."/>
            <person name="Hernandez J."/>
            <person name="Hines S."/>
            <person name="Holder M."/>
            <person name="Hume J."/>
            <person name="Jhangiani S.N."/>
            <person name="Joshi V."/>
            <person name="Khan Z.M."/>
            <person name="Jackson L."/>
            <person name="Kovar C."/>
            <person name="Kowis A."/>
            <person name="Lee S."/>
            <person name="Lewis L.R."/>
            <person name="Margolis J."/>
            <person name="Morgan M."/>
            <person name="Nazareth L.V."/>
            <person name="Nguyen N."/>
            <person name="Okwuonu G."/>
            <person name="Parker D."/>
            <person name="Richards S."/>
            <person name="Ruiz S.J."/>
            <person name="Santibanez J."/>
            <person name="Savard J."/>
            <person name="Scherer S.E."/>
            <person name="Schneider B."/>
            <person name="Sodergren E."/>
            <person name="Tautz D."/>
            <person name="Vattahil S."/>
            <person name="Villasana D."/>
            <person name="White C.S."/>
            <person name="Wright R."/>
            <person name="Park Y."/>
            <person name="Beeman R.W."/>
            <person name="Lord J."/>
            <person name="Oppert B."/>
            <person name="Lorenzen M."/>
            <person name="Brown S."/>
            <person name="Wang L."/>
            <person name="Savard J."/>
            <person name="Tautz D."/>
            <person name="Richards S."/>
            <person name="Weinstock G."/>
            <person name="Gibbs R.A."/>
            <person name="Liu Y."/>
            <person name="Worley K."/>
            <person name="Weinstock G."/>
            <person name="Elsik C.G."/>
            <person name="Reese J.T."/>
            <person name="Elhaik E."/>
            <person name="Landan G."/>
            <person name="Graur D."/>
            <person name="Arensburger P."/>
            <person name="Atkinson P."/>
            <person name="Beeman R.W."/>
            <person name="Beidler J."/>
            <person name="Brown S.J."/>
            <person name="Demuth J.P."/>
            <person name="Drury D.W."/>
            <person name="Du Y.Z."/>
            <person name="Fujiwara H."/>
            <person name="Lorenzen M."/>
            <person name="Maselli V."/>
            <person name="Osanai M."/>
            <person name="Park Y."/>
            <person name="Robertson H.M."/>
            <person name="Tu Z."/>
            <person name="Wang J.J."/>
            <person name="Wang S."/>
            <person name="Richards S."/>
            <person name="Song H."/>
            <person name="Zhang L."/>
            <person name="Sodergren E."/>
            <person name="Werner D."/>
            <person name="Stanke M."/>
            <person name="Morgenstern B."/>
            <person name="Solovyev V."/>
            <person name="Kosarev P."/>
            <person name="Brown G."/>
            <person name="Chen H.C."/>
            <person name="Ermolaeva O."/>
            <person name="Hlavina W."/>
            <person name="Kapustin Y."/>
            <person name="Kiryutin B."/>
            <person name="Kitts P."/>
            <person name="Maglott D."/>
            <person name="Pruitt K."/>
            <person name="Sapojnikov V."/>
            <person name="Souvorov A."/>
            <person name="Mackey A.J."/>
            <person name="Waterhouse R.M."/>
            <person name="Wyder S."/>
            <person name="Zdobnov E.M."/>
            <person name="Zdobnov E.M."/>
            <person name="Wyder S."/>
            <person name="Kriventseva E.V."/>
            <person name="Kadowaki T."/>
            <person name="Bork P."/>
            <person name="Aranda M."/>
            <person name="Bao R."/>
            <person name="Beermann A."/>
            <person name="Berns N."/>
            <person name="Bolognesi R."/>
            <person name="Bonneton F."/>
            <person name="Bopp D."/>
            <person name="Brown S.J."/>
            <person name="Bucher G."/>
            <person name="Butts T."/>
            <person name="Chaumot A."/>
            <person name="Denell R.E."/>
            <person name="Ferrier D.E."/>
            <person name="Friedrich M."/>
            <person name="Gordon C.M."/>
            <person name="Jindra M."/>
            <person name="Klingler M."/>
            <person name="Lan Q."/>
            <person name="Lattorff H.M."/>
            <person name="Laudet V."/>
            <person name="von Levetsow C."/>
            <person name="Liu Z."/>
            <person name="Lutz R."/>
            <person name="Lynch J.A."/>
            <person name="da Fonseca R.N."/>
            <person name="Posnien N."/>
            <person name="Reuter R."/>
            <person name="Roth S."/>
            <person name="Savard J."/>
            <person name="Schinko J.B."/>
            <person name="Schmitt C."/>
            <person name="Schoppmeier M."/>
            <person name="Schroder R."/>
            <person name="Shippy T.D."/>
            <person name="Simonnet F."/>
            <person name="Marques-Souza H."/>
            <person name="Tautz D."/>
            <person name="Tomoyasu Y."/>
            <person name="Trauner J."/>
            <person name="Van der Zee M."/>
            <person name="Vervoort M."/>
            <person name="Wittkopp N."/>
            <person name="Wimmer E.A."/>
            <person name="Yang X."/>
            <person name="Jones A.K."/>
            <person name="Sattelle D.B."/>
            <person name="Ebert P.R."/>
            <person name="Nelson D."/>
            <person name="Scott J.G."/>
            <person name="Beeman R.W."/>
            <person name="Muthukrishnan S."/>
            <person name="Kramer K.J."/>
            <person name="Arakane Y."/>
            <person name="Beeman R.W."/>
            <person name="Zhu Q."/>
            <person name="Hogenkamp D."/>
            <person name="Dixit R."/>
            <person name="Oppert B."/>
            <person name="Jiang H."/>
            <person name="Zou Z."/>
            <person name="Marshall J."/>
            <person name="Elpidina E."/>
            <person name="Vinokurov K."/>
            <person name="Oppert C."/>
            <person name="Zou Z."/>
            <person name="Evans J."/>
            <person name="Lu Z."/>
            <person name="Zhao P."/>
            <person name="Sumathipala N."/>
            <person name="Altincicek B."/>
            <person name="Vilcinskas A."/>
            <person name="Williams M."/>
            <person name="Hultmark D."/>
            <person name="Hetru C."/>
            <person name="Jiang H."/>
            <person name="Grimmelikhuijzen C.J."/>
            <person name="Hauser F."/>
            <person name="Cazzamali G."/>
            <person name="Williamson M."/>
            <person name="Park Y."/>
            <person name="Li B."/>
            <person name="Tanaka Y."/>
            <person name="Predel R."/>
            <person name="Neupert S."/>
            <person name="Schachtner J."/>
            <person name="Verleyen P."/>
            <person name="Raible F."/>
            <person name="Bork P."/>
            <person name="Friedrich M."/>
            <person name="Walden K.K."/>
            <person name="Robertson H.M."/>
            <person name="Angeli S."/>
            <person name="Foret S."/>
            <person name="Bucher G."/>
            <person name="Schuetz S."/>
            <person name="Maleszka R."/>
            <person name="Wimmer E.A."/>
            <person name="Beeman R.W."/>
            <person name="Lorenzen M."/>
            <person name="Tomoyasu Y."/>
            <person name="Miller S.C."/>
            <person name="Grossmann D."/>
            <person name="Bucher G."/>
        </authorList>
    </citation>
    <scope>NUCLEOTIDE SEQUENCE [LARGE SCALE GENOMIC DNA]</scope>
    <source>
        <strain evidence="1 2">Georgia GA2</strain>
    </source>
</reference>
<dbReference type="EMBL" id="KQ971352">
    <property type="protein sequence ID" value="EFA07254.1"/>
    <property type="molecule type" value="Genomic_DNA"/>
</dbReference>
<accession>D6WP33</accession>
<sequence length="118" mass="12805">MGHGSKNEFHHYSIEKFVVTANACQFKKTSICHSRCTDNKGVGGPTGESARVASASTSRPKTMLAILRPSTIGFATLTCMFPPHICRRCMAYSLFLPPPGTAAQHAKSKYMSTAHIQC</sequence>
<dbReference type="Proteomes" id="UP000007266">
    <property type="component" value="Linkage group 7"/>
</dbReference>
<proteinExistence type="predicted"/>
<organism evidence="1 2">
    <name type="scientific">Tribolium castaneum</name>
    <name type="common">Red flour beetle</name>
    <dbReference type="NCBI Taxonomy" id="7070"/>
    <lineage>
        <taxon>Eukaryota</taxon>
        <taxon>Metazoa</taxon>
        <taxon>Ecdysozoa</taxon>
        <taxon>Arthropoda</taxon>
        <taxon>Hexapoda</taxon>
        <taxon>Insecta</taxon>
        <taxon>Pterygota</taxon>
        <taxon>Neoptera</taxon>
        <taxon>Endopterygota</taxon>
        <taxon>Coleoptera</taxon>
        <taxon>Polyphaga</taxon>
        <taxon>Cucujiformia</taxon>
        <taxon>Tenebrionidae</taxon>
        <taxon>Tenebrionidae incertae sedis</taxon>
        <taxon>Tribolium</taxon>
    </lineage>
</organism>
<dbReference type="HOGENOM" id="CLU_2076130_0_0_1"/>
<evidence type="ECO:0000313" key="1">
    <source>
        <dbReference type="EMBL" id="EFA07254.1"/>
    </source>
</evidence>
<evidence type="ECO:0000313" key="2">
    <source>
        <dbReference type="Proteomes" id="UP000007266"/>
    </source>
</evidence>
<protein>
    <submittedName>
        <fullName evidence="1">Uncharacterized protein</fullName>
    </submittedName>
</protein>
<dbReference type="AlphaFoldDB" id="D6WP33"/>
<name>D6WP33_TRICA</name>
<keyword evidence="2" id="KW-1185">Reference proteome</keyword>
<dbReference type="InParanoid" id="D6WP33"/>
<reference evidence="1 2" key="2">
    <citation type="journal article" date="2010" name="Nucleic Acids Res.">
        <title>BeetleBase in 2010: revisions to provide comprehensive genomic information for Tribolium castaneum.</title>
        <authorList>
            <person name="Kim H.S."/>
            <person name="Murphy T."/>
            <person name="Xia J."/>
            <person name="Caragea D."/>
            <person name="Park Y."/>
            <person name="Beeman R.W."/>
            <person name="Lorenzen M.D."/>
            <person name="Butcher S."/>
            <person name="Manak J.R."/>
            <person name="Brown S.J."/>
        </authorList>
    </citation>
    <scope>GENOME REANNOTATION</scope>
    <source>
        <strain evidence="1 2">Georgia GA2</strain>
    </source>
</reference>
<gene>
    <name evidence="1" type="primary">GLEAN_13285</name>
    <name evidence="1" type="ORF">TcasGA2_TC013285</name>
</gene>